<comment type="caution">
    <text evidence="2">The sequence shown here is derived from an EMBL/GenBank/DDBJ whole genome shotgun (WGS) entry which is preliminary data.</text>
</comment>
<evidence type="ECO:0000313" key="2">
    <source>
        <dbReference type="EMBL" id="MBC6468450.1"/>
    </source>
</evidence>
<protein>
    <submittedName>
        <fullName evidence="2">Uncharacterized protein</fullName>
    </submittedName>
</protein>
<keyword evidence="3" id="KW-1185">Reference proteome</keyword>
<dbReference type="RefSeq" id="WP_187245501.1">
    <property type="nucleotide sequence ID" value="NZ_BAAAOK010000014.1"/>
</dbReference>
<organism evidence="2 3">
    <name type="scientific">Actinomadura alba</name>
    <dbReference type="NCBI Taxonomy" id="406431"/>
    <lineage>
        <taxon>Bacteria</taxon>
        <taxon>Bacillati</taxon>
        <taxon>Actinomycetota</taxon>
        <taxon>Actinomycetes</taxon>
        <taxon>Streptosporangiales</taxon>
        <taxon>Thermomonosporaceae</taxon>
        <taxon>Actinomadura</taxon>
    </lineage>
</organism>
<evidence type="ECO:0000313" key="3">
    <source>
        <dbReference type="Proteomes" id="UP000805614"/>
    </source>
</evidence>
<name>A0ABR7LUK3_9ACTN</name>
<evidence type="ECO:0000256" key="1">
    <source>
        <dbReference type="SAM" id="SignalP"/>
    </source>
</evidence>
<feature type="signal peptide" evidence="1">
    <location>
        <begin position="1"/>
        <end position="24"/>
    </location>
</feature>
<dbReference type="Proteomes" id="UP000805614">
    <property type="component" value="Unassembled WGS sequence"/>
</dbReference>
<sequence length="345" mass="37465">MRRTLVTVLSLAVVVVGLGAPASAAPAPIPTRFAEFSITPLISDIDHPRAFAGRLVQRGADGTDQALAGAVVALRENVNTLPKPILAQATTDADGRFTGTFAYGYSRPLFADYSPPKDSGYYYSLTDNVRVYSTPVESRISLAFTPRPAVVGDKVTLSGLVERKLPDGSWATLSNQPVRAFWVPRDTQSAQLITSTRSGADGRYQVTVATPGPSGAFRVDDFEDAQGPYTQATATTEWLTVRQTARLLSFDAGPEPVKKGRTLTVRGTLQRYDGAWRPLSGGLIRIYFRAKGTTTYKLMRNTGSASDGKWNLPFKADRDGYWYVAYPGDSKFLSVKSGSDYVDVR</sequence>
<accession>A0ABR7LUK3</accession>
<keyword evidence="1" id="KW-0732">Signal</keyword>
<dbReference type="EMBL" id="JABVEC010000019">
    <property type="protein sequence ID" value="MBC6468450.1"/>
    <property type="molecule type" value="Genomic_DNA"/>
</dbReference>
<reference evidence="2 3" key="1">
    <citation type="submission" date="2020-06" db="EMBL/GenBank/DDBJ databases">
        <title>Actinomadura xiongansis sp. nov., isolated from soil of Baiyangdian.</title>
        <authorList>
            <person name="Zhang X."/>
        </authorList>
    </citation>
    <scope>NUCLEOTIDE SEQUENCE [LARGE SCALE GENOMIC DNA]</scope>
    <source>
        <strain evidence="2 3">HBUM206468</strain>
    </source>
</reference>
<proteinExistence type="predicted"/>
<feature type="chain" id="PRO_5046346268" evidence="1">
    <location>
        <begin position="25"/>
        <end position="345"/>
    </location>
</feature>
<gene>
    <name evidence="2" type="ORF">HKK74_23565</name>
</gene>